<evidence type="ECO:0000313" key="5">
    <source>
        <dbReference type="Proteomes" id="UP000051515"/>
    </source>
</evidence>
<organism evidence="4 5">
    <name type="scientific">Companilactobacillus bobalius DSM 19674</name>
    <dbReference type="NCBI Taxonomy" id="1423788"/>
    <lineage>
        <taxon>Bacteria</taxon>
        <taxon>Bacillati</taxon>
        <taxon>Bacillota</taxon>
        <taxon>Bacilli</taxon>
        <taxon>Lactobacillales</taxon>
        <taxon>Lactobacillaceae</taxon>
        <taxon>Companilactobacillus</taxon>
        <taxon>Companilactobacillus bobalius</taxon>
    </lineage>
</organism>
<gene>
    <name evidence="4" type="ORF">FC78_GL002340</name>
</gene>
<name>A0A0R1KFS1_9LACO</name>
<feature type="region of interest" description="Disordered" evidence="3">
    <location>
        <begin position="348"/>
        <end position="370"/>
    </location>
</feature>
<dbReference type="AlphaFoldDB" id="A0A0R1KFS1"/>
<dbReference type="Pfam" id="PF05816">
    <property type="entry name" value="TelA"/>
    <property type="match status" value="1"/>
</dbReference>
<keyword evidence="5" id="KW-1185">Reference proteome</keyword>
<comment type="similarity">
    <text evidence="1 2">Belongs to the TelA family.</text>
</comment>
<evidence type="ECO:0000256" key="1">
    <source>
        <dbReference type="ARBA" id="ARBA00005541"/>
    </source>
</evidence>
<sequence>MGEINESAVSITDDNEPKLTDEELERAKTLSKQLTVDNQTSVLDYGKDVEDKLSSFSDGVLVKVQNKDLGEIGDSLRELVTNLNETDPDKLGLTNQSKIMRFFNRVKSSIFEMTAKYQQVSVQIDRSAAQLKTQEESLINDNKTLDEMYKANFDYYQSLNVLIAGGKIRLKELGQEIADAQTNTSASDQMGVQRIQDLMAMQSRLDKRVNDLALTRQISIQQAPQIRLIQNTNEVLAEKIQSSINTAIPLWKNQVTIALTLLRQKDAVSTQMAITDATNDLLKKNSAMLKQSTIDTAKASERGVVDIDTLKETQNNLIGAVEETIKIQQDGSAKRRDVENQLRQMETDLQVKLSGKSKEDPKDVTPGDTK</sequence>
<proteinExistence type="inferred from homology"/>
<dbReference type="PANTHER" id="PTHR38432">
    <property type="entry name" value="TELA-LIKE PROTEIN SAOUHSC_01408"/>
    <property type="match status" value="1"/>
</dbReference>
<accession>A0A0R1KFS1</accession>
<evidence type="ECO:0000313" key="4">
    <source>
        <dbReference type="EMBL" id="KRK82335.1"/>
    </source>
</evidence>
<dbReference type="Proteomes" id="UP000051515">
    <property type="component" value="Unassembled WGS sequence"/>
</dbReference>
<feature type="region of interest" description="Disordered" evidence="3">
    <location>
        <begin position="1"/>
        <end position="20"/>
    </location>
</feature>
<dbReference type="PIRSF" id="PIRSF026508">
    <property type="entry name" value="TelA"/>
    <property type="match status" value="1"/>
</dbReference>
<evidence type="ECO:0000256" key="2">
    <source>
        <dbReference type="PIRNR" id="PIRNR026508"/>
    </source>
</evidence>
<dbReference type="PANTHER" id="PTHR38432:SF1">
    <property type="entry name" value="TELA-LIKE PROTEIN SAOUHSC_01408"/>
    <property type="match status" value="1"/>
</dbReference>
<dbReference type="InterPro" id="IPR008863">
    <property type="entry name" value="Toxic_anion-R_TelA"/>
</dbReference>
<dbReference type="PATRIC" id="fig|1423788.3.peg.2412"/>
<dbReference type="OrthoDB" id="9768858at2"/>
<comment type="caution">
    <text evidence="4">The sequence shown here is derived from an EMBL/GenBank/DDBJ whole genome shotgun (WGS) entry which is preliminary data.</text>
</comment>
<dbReference type="STRING" id="1423788.FC78_GL002340"/>
<dbReference type="RefSeq" id="WP_056953261.1">
    <property type="nucleotide sequence ID" value="NZ_AZDY01000038.1"/>
</dbReference>
<protein>
    <submittedName>
        <fullName evidence="4">YaaN (Toxic anion resistance protein YaaN)</fullName>
    </submittedName>
</protein>
<feature type="compositionally biased region" description="Basic and acidic residues" evidence="3">
    <location>
        <begin position="356"/>
        <end position="370"/>
    </location>
</feature>
<reference evidence="4 5" key="1">
    <citation type="journal article" date="2015" name="Genome Announc.">
        <title>Expanding the biotechnology potential of lactobacilli through comparative genomics of 213 strains and associated genera.</title>
        <authorList>
            <person name="Sun Z."/>
            <person name="Harris H.M."/>
            <person name="McCann A."/>
            <person name="Guo C."/>
            <person name="Argimon S."/>
            <person name="Zhang W."/>
            <person name="Yang X."/>
            <person name="Jeffery I.B."/>
            <person name="Cooney J.C."/>
            <person name="Kagawa T.F."/>
            <person name="Liu W."/>
            <person name="Song Y."/>
            <person name="Salvetti E."/>
            <person name="Wrobel A."/>
            <person name="Rasinkangas P."/>
            <person name="Parkhill J."/>
            <person name="Rea M.C."/>
            <person name="O'Sullivan O."/>
            <person name="Ritari J."/>
            <person name="Douillard F.P."/>
            <person name="Paul Ross R."/>
            <person name="Yang R."/>
            <person name="Briner A.E."/>
            <person name="Felis G.E."/>
            <person name="de Vos W.M."/>
            <person name="Barrangou R."/>
            <person name="Klaenhammer T.R."/>
            <person name="Caufield P.W."/>
            <person name="Cui Y."/>
            <person name="Zhang H."/>
            <person name="O'Toole P.W."/>
        </authorList>
    </citation>
    <scope>NUCLEOTIDE SEQUENCE [LARGE SCALE GENOMIC DNA]</scope>
    <source>
        <strain evidence="4 5">DSM 19674</strain>
    </source>
</reference>
<dbReference type="EMBL" id="AZDY01000038">
    <property type="protein sequence ID" value="KRK82335.1"/>
    <property type="molecule type" value="Genomic_DNA"/>
</dbReference>
<evidence type="ECO:0000256" key="3">
    <source>
        <dbReference type="SAM" id="MobiDB-lite"/>
    </source>
</evidence>